<evidence type="ECO:0000313" key="1">
    <source>
        <dbReference type="EMBL" id="KAI4373150.1"/>
    </source>
</evidence>
<keyword evidence="2" id="KW-1185">Reference proteome</keyword>
<dbReference type="EMBL" id="CM042883">
    <property type="protein sequence ID" value="KAI4373150.1"/>
    <property type="molecule type" value="Genomic_DNA"/>
</dbReference>
<accession>A0ACB9R2M7</accession>
<name>A0ACB9R2M7_9MYRT</name>
<dbReference type="Proteomes" id="UP001057402">
    <property type="component" value="Chromosome 4"/>
</dbReference>
<proteinExistence type="predicted"/>
<protein>
    <submittedName>
        <fullName evidence="1">Uncharacterized protein</fullName>
    </submittedName>
</protein>
<comment type="caution">
    <text evidence="1">The sequence shown here is derived from an EMBL/GenBank/DDBJ whole genome shotgun (WGS) entry which is preliminary data.</text>
</comment>
<reference evidence="2" key="1">
    <citation type="journal article" date="2023" name="Front. Plant Sci.">
        <title>Chromosomal-level genome assembly of Melastoma candidum provides insights into trichome evolution.</title>
        <authorList>
            <person name="Zhong Y."/>
            <person name="Wu W."/>
            <person name="Sun C."/>
            <person name="Zou P."/>
            <person name="Liu Y."/>
            <person name="Dai S."/>
            <person name="Zhou R."/>
        </authorList>
    </citation>
    <scope>NUCLEOTIDE SEQUENCE [LARGE SCALE GENOMIC DNA]</scope>
</reference>
<gene>
    <name evidence="1" type="ORF">MLD38_011308</name>
</gene>
<organism evidence="1 2">
    <name type="scientific">Melastoma candidum</name>
    <dbReference type="NCBI Taxonomy" id="119954"/>
    <lineage>
        <taxon>Eukaryota</taxon>
        <taxon>Viridiplantae</taxon>
        <taxon>Streptophyta</taxon>
        <taxon>Embryophyta</taxon>
        <taxon>Tracheophyta</taxon>
        <taxon>Spermatophyta</taxon>
        <taxon>Magnoliopsida</taxon>
        <taxon>eudicotyledons</taxon>
        <taxon>Gunneridae</taxon>
        <taxon>Pentapetalae</taxon>
        <taxon>rosids</taxon>
        <taxon>malvids</taxon>
        <taxon>Myrtales</taxon>
        <taxon>Melastomataceae</taxon>
        <taxon>Melastomatoideae</taxon>
        <taxon>Melastomateae</taxon>
        <taxon>Melastoma</taxon>
    </lineage>
</organism>
<evidence type="ECO:0000313" key="2">
    <source>
        <dbReference type="Proteomes" id="UP001057402"/>
    </source>
</evidence>
<sequence length="611" mass="67509">MSLSRSLSFLVLLAILLGQVPSAMSDDGLDYGAALGKSLMFFEAQRSGKLPTDRRVWWRGDSALDDGFLQGVDLVGGYYDAGDHVKFGLPMAFSLTMLSWGAIEGSKEITGLNQMGNTLDAIRWGTDYLIKAHPQPNLLWAQVGDGSSDHYCWERPEDMTTSREAYEIDQEHPGSDVAAETAAALAAAALAFRLHNSSYSDLLLVHAKQLFSFADTFRGRYDDSIQSVQPFYPSTGFIDELLWAATWLYKASGDESYLKYTINNAASMGGTGYSAQEFSWDTKYAGLQVLLSEVLMDNPKSQYASVLKQYREKAEYFICSCLKKNDGYDVPRTPGGLLYLQQWNNMQYVSSASFLLAVYSSYLTAANLQITCPKARLQPQELLNFAKSQADYILGKNPKSISYLVGYGPNYPTHVHHRGASIAPKSVLQSDVGCVQGFDTWYHRPQPNPNIVHGALVGGPDKNDGFSDERSNYEQTEPTLSAAAPLIGLFSKLYKAYGGPGNSSTDHRQPYTGPASAAPVEFLHSITSSWNQGKVTFYHHQVIIKNVSQKPITYLKVHLENLTGSIWGLNPTKEKSIYELPPHQVLSPSSQYMFVYVQGGPQAKITVLSCY</sequence>